<comment type="similarity">
    <text evidence="6">Belongs to the SOFL plant protein family.</text>
</comment>
<evidence type="ECO:0000256" key="6">
    <source>
        <dbReference type="ARBA" id="ARBA00024199"/>
    </source>
</evidence>
<evidence type="ECO:0000313" key="8">
    <source>
        <dbReference type="Proteomes" id="UP000436088"/>
    </source>
</evidence>
<evidence type="ECO:0000256" key="2">
    <source>
        <dbReference type="ARBA" id="ARBA00022490"/>
    </source>
</evidence>
<evidence type="ECO:0000256" key="4">
    <source>
        <dbReference type="ARBA" id="ARBA00022864"/>
    </source>
</evidence>
<dbReference type="GO" id="GO:0032259">
    <property type="term" value="P:methylation"/>
    <property type="evidence" value="ECO:0007669"/>
    <property type="project" value="UniProtKB-KW"/>
</dbReference>
<protein>
    <submittedName>
        <fullName evidence="7">Caffeic acid 3-O-methyltransferase-like</fullName>
    </submittedName>
</protein>
<keyword evidence="2" id="KW-0963">Cytoplasm</keyword>
<keyword evidence="4" id="KW-0932">Cytokinin signaling pathway</keyword>
<dbReference type="AlphaFoldDB" id="A0A6A2Y0R1"/>
<gene>
    <name evidence="7" type="ORF">F3Y22_tig00113123pilonHSYRG00066</name>
</gene>
<keyword evidence="5" id="KW-0539">Nucleus</keyword>
<dbReference type="Proteomes" id="UP000436088">
    <property type="component" value="Unassembled WGS sequence"/>
</dbReference>
<dbReference type="EMBL" id="VEPZ02001692">
    <property type="protein sequence ID" value="KAE8663017.1"/>
    <property type="molecule type" value="Genomic_DNA"/>
</dbReference>
<evidence type="ECO:0000256" key="1">
    <source>
        <dbReference type="ARBA" id="ARBA00004496"/>
    </source>
</evidence>
<evidence type="ECO:0000256" key="3">
    <source>
        <dbReference type="ARBA" id="ARBA00022712"/>
    </source>
</evidence>
<evidence type="ECO:0000256" key="5">
    <source>
        <dbReference type="ARBA" id="ARBA00023242"/>
    </source>
</evidence>
<dbReference type="GO" id="GO:0005737">
    <property type="term" value="C:cytoplasm"/>
    <property type="evidence" value="ECO:0007669"/>
    <property type="project" value="UniProtKB-SubCell"/>
</dbReference>
<accession>A0A6A2Y0R1</accession>
<dbReference type="GO" id="GO:0008168">
    <property type="term" value="F:methyltransferase activity"/>
    <property type="evidence" value="ECO:0007669"/>
    <property type="project" value="UniProtKB-KW"/>
</dbReference>
<proteinExistence type="inferred from homology"/>
<keyword evidence="8" id="KW-1185">Reference proteome</keyword>
<dbReference type="GO" id="GO:0009736">
    <property type="term" value="P:cytokinin-activated signaling pathway"/>
    <property type="evidence" value="ECO:0007669"/>
    <property type="project" value="UniProtKB-KW"/>
</dbReference>
<dbReference type="InterPro" id="IPR044670">
    <property type="entry name" value="SOFL"/>
</dbReference>
<evidence type="ECO:0000313" key="7">
    <source>
        <dbReference type="EMBL" id="KAE8663017.1"/>
    </source>
</evidence>
<reference evidence="7" key="1">
    <citation type="submission" date="2019-09" db="EMBL/GenBank/DDBJ databases">
        <title>Draft genome information of white flower Hibiscus syriacus.</title>
        <authorList>
            <person name="Kim Y.-M."/>
        </authorList>
    </citation>
    <scope>NUCLEOTIDE SEQUENCE [LARGE SCALE GENOMIC DNA]</scope>
    <source>
        <strain evidence="7">YM2019G1</strain>
    </source>
</reference>
<comment type="subcellular location">
    <subcellularLocation>
        <location evidence="1">Cytoplasm</location>
    </subcellularLocation>
</comment>
<dbReference type="GO" id="GO:0009691">
    <property type="term" value="P:cytokinin biosynthetic process"/>
    <property type="evidence" value="ECO:0007669"/>
    <property type="project" value="UniProtKB-KW"/>
</dbReference>
<comment type="caution">
    <text evidence="7">The sequence shown here is derived from an EMBL/GenBank/DDBJ whole genome shotgun (WGS) entry which is preliminary data.</text>
</comment>
<sequence>MNVSASQCGSGSESGWTLYLDQSSYSQTRYQKFNENFMVDDEEQDLSMVSDASSDPRHYYLDYEKCLRKMGACVLFLQPLKAAKINRKSKNLVAINIILNLMSLPLPCDKLFQGF</sequence>
<keyword evidence="3" id="KW-0203">Cytokinin biosynthesis</keyword>
<organism evidence="7 8">
    <name type="scientific">Hibiscus syriacus</name>
    <name type="common">Rose of Sharon</name>
    <dbReference type="NCBI Taxonomy" id="106335"/>
    <lineage>
        <taxon>Eukaryota</taxon>
        <taxon>Viridiplantae</taxon>
        <taxon>Streptophyta</taxon>
        <taxon>Embryophyta</taxon>
        <taxon>Tracheophyta</taxon>
        <taxon>Spermatophyta</taxon>
        <taxon>Magnoliopsida</taxon>
        <taxon>eudicotyledons</taxon>
        <taxon>Gunneridae</taxon>
        <taxon>Pentapetalae</taxon>
        <taxon>rosids</taxon>
        <taxon>malvids</taxon>
        <taxon>Malvales</taxon>
        <taxon>Malvaceae</taxon>
        <taxon>Malvoideae</taxon>
        <taxon>Hibiscus</taxon>
    </lineage>
</organism>
<dbReference type="PANTHER" id="PTHR33347">
    <property type="entry name" value="OSJNBA0091C07.3 PROTEIN"/>
    <property type="match status" value="1"/>
</dbReference>
<name>A0A6A2Y0R1_HIBSY</name>
<dbReference type="PANTHER" id="PTHR33347:SF34">
    <property type="entry name" value="PROTEIN SOB FIVE-LIKE 6"/>
    <property type="match status" value="1"/>
</dbReference>
<dbReference type="OrthoDB" id="759087at2759"/>